<dbReference type="STRING" id="51028.A0A0N4USM8"/>
<dbReference type="EMBL" id="UXUI01000047">
    <property type="protein sequence ID" value="VDD84950.1"/>
    <property type="molecule type" value="Genomic_DNA"/>
</dbReference>
<dbReference type="PANTHER" id="PTHR16127:SF13">
    <property type="entry name" value="GH01188P"/>
    <property type="match status" value="1"/>
</dbReference>
<reference evidence="5" key="1">
    <citation type="submission" date="2017-02" db="UniProtKB">
        <authorList>
            <consortium name="WormBaseParasite"/>
        </authorList>
    </citation>
    <scope>IDENTIFICATION</scope>
</reference>
<dbReference type="WBParaSite" id="EVEC_0000013201-mRNA-1">
    <property type="protein sequence ID" value="EVEC_0000013201-mRNA-1"/>
    <property type="gene ID" value="EVEC_0000013201"/>
</dbReference>
<feature type="coiled-coil region" evidence="2">
    <location>
        <begin position="246"/>
        <end position="301"/>
    </location>
</feature>
<feature type="coiled-coil region" evidence="2">
    <location>
        <begin position="33"/>
        <end position="180"/>
    </location>
</feature>
<dbReference type="OrthoDB" id="425555at2759"/>
<gene>
    <name evidence="3" type="ORF">EVEC_LOCUS93</name>
</gene>
<dbReference type="PANTHER" id="PTHR16127">
    <property type="entry name" value="TAXILIN"/>
    <property type="match status" value="1"/>
</dbReference>
<evidence type="ECO:0000313" key="5">
    <source>
        <dbReference type="WBParaSite" id="EVEC_0000013201-mRNA-1"/>
    </source>
</evidence>
<keyword evidence="2" id="KW-0175">Coiled coil</keyword>
<keyword evidence="4" id="KW-1185">Reference proteome</keyword>
<dbReference type="InterPro" id="IPR026183">
    <property type="entry name" value="Taxilin_fam"/>
</dbReference>
<evidence type="ECO:0000256" key="1">
    <source>
        <dbReference type="ARBA" id="ARBA00009550"/>
    </source>
</evidence>
<organism evidence="5">
    <name type="scientific">Enterobius vermicularis</name>
    <name type="common">Human pinworm</name>
    <dbReference type="NCBI Taxonomy" id="51028"/>
    <lineage>
        <taxon>Eukaryota</taxon>
        <taxon>Metazoa</taxon>
        <taxon>Ecdysozoa</taxon>
        <taxon>Nematoda</taxon>
        <taxon>Chromadorea</taxon>
        <taxon>Rhabditida</taxon>
        <taxon>Spirurina</taxon>
        <taxon>Oxyuridomorpha</taxon>
        <taxon>Oxyuroidea</taxon>
        <taxon>Oxyuridae</taxon>
        <taxon>Enterobius</taxon>
    </lineage>
</organism>
<sequence>MAPPSQKPVINSFLDVKNELESIGRCLKGEELVKALMERVIAAEEEKATLSRKVEELSKAQKEASTLRKQNELLMKKVETVESVLMKTELAKSKLENLCREMQKSQKKAHDEHYEKLKTLEKNRQELIDQFKSSVANIQKSMEADRETSERLTNDNASLSEKLKSLSKEYENRVAQLSKQFEEVFLRYSDKDLFQKNMYCEKLTTTRNMEVELYKTKLSAAALETEKAVQEKLQLQNELLGRELKLKEALESEKAMRQQINKYSKKYSELHDSLNNSNETFDKFKREMERMNGTLIKMEKESRKWKKMYEETVDALAAASLKSKETEEACALKDRQLQQLQSLCRTLKSQIPSGENA</sequence>
<proteinExistence type="inferred from homology"/>
<dbReference type="Proteomes" id="UP000274131">
    <property type="component" value="Unassembled WGS sequence"/>
</dbReference>
<dbReference type="Pfam" id="PF09728">
    <property type="entry name" value="Taxilin"/>
    <property type="match status" value="1"/>
</dbReference>
<evidence type="ECO:0000313" key="3">
    <source>
        <dbReference type="EMBL" id="VDD84950.1"/>
    </source>
</evidence>
<reference evidence="3 4" key="2">
    <citation type="submission" date="2018-10" db="EMBL/GenBank/DDBJ databases">
        <authorList>
            <consortium name="Pathogen Informatics"/>
        </authorList>
    </citation>
    <scope>NUCLEOTIDE SEQUENCE [LARGE SCALE GENOMIC DNA]</scope>
</reference>
<dbReference type="AlphaFoldDB" id="A0A0N4USM8"/>
<protein>
    <submittedName>
        <fullName evidence="5">Alpha-taxilin</fullName>
    </submittedName>
</protein>
<comment type="similarity">
    <text evidence="1">Belongs to the taxilin family.</text>
</comment>
<evidence type="ECO:0000313" key="4">
    <source>
        <dbReference type="Proteomes" id="UP000274131"/>
    </source>
</evidence>
<dbReference type="GO" id="GO:0019905">
    <property type="term" value="F:syntaxin binding"/>
    <property type="evidence" value="ECO:0007669"/>
    <property type="project" value="InterPro"/>
</dbReference>
<accession>A0A0N4USM8</accession>
<name>A0A0N4USM8_ENTVE</name>
<evidence type="ECO:0000256" key="2">
    <source>
        <dbReference type="SAM" id="Coils"/>
    </source>
</evidence>